<dbReference type="OrthoDB" id="3559607at2759"/>
<evidence type="ECO:0000256" key="1">
    <source>
        <dbReference type="SAM" id="MobiDB-lite"/>
    </source>
</evidence>
<evidence type="ECO:0000313" key="2">
    <source>
        <dbReference type="EMBL" id="KAF5876173.1"/>
    </source>
</evidence>
<dbReference type="RefSeq" id="XP_037195119.1">
    <property type="nucleotide sequence ID" value="XM_037332991.1"/>
</dbReference>
<dbReference type="AlphaFoldDB" id="A0A8H6AYK9"/>
<gene>
    <name evidence="2" type="ORF">Bfra_002575</name>
</gene>
<name>A0A8H6AYK9_9HELO</name>
<comment type="caution">
    <text evidence="2">The sequence shown here is derived from an EMBL/GenBank/DDBJ whole genome shotgun (WGS) entry which is preliminary data.</text>
</comment>
<reference evidence="2 3" key="1">
    <citation type="journal article" date="2020" name="Phytopathology">
        <title>A high-quality genome resource of Botrytis fragariae, a new and rapidly spreading fungal pathogen causing strawberry gray mold in the U.S.A.</title>
        <authorList>
            <person name="Wu Y."/>
            <person name="Saski C.A."/>
            <person name="Schnabel G."/>
            <person name="Xiao S."/>
            <person name="Hu M."/>
        </authorList>
    </citation>
    <scope>NUCLEOTIDE SEQUENCE [LARGE SCALE GENOMIC DNA]</scope>
    <source>
        <strain evidence="2 3">BVB16</strain>
    </source>
</reference>
<dbReference type="InterPro" id="IPR022190">
    <property type="entry name" value="DUF3716"/>
</dbReference>
<keyword evidence="3" id="KW-1185">Reference proteome</keyword>
<dbReference type="GeneID" id="59256683"/>
<feature type="region of interest" description="Disordered" evidence="1">
    <location>
        <begin position="121"/>
        <end position="191"/>
    </location>
</feature>
<evidence type="ECO:0000313" key="3">
    <source>
        <dbReference type="Proteomes" id="UP000531561"/>
    </source>
</evidence>
<protein>
    <submittedName>
        <fullName evidence="2">Uncharacterized protein</fullName>
    </submittedName>
</protein>
<dbReference type="Proteomes" id="UP000531561">
    <property type="component" value="Unassembled WGS sequence"/>
</dbReference>
<proteinExistence type="predicted"/>
<organism evidence="2 3">
    <name type="scientific">Botrytis fragariae</name>
    <dbReference type="NCBI Taxonomy" id="1964551"/>
    <lineage>
        <taxon>Eukaryota</taxon>
        <taxon>Fungi</taxon>
        <taxon>Dikarya</taxon>
        <taxon>Ascomycota</taxon>
        <taxon>Pezizomycotina</taxon>
        <taxon>Leotiomycetes</taxon>
        <taxon>Helotiales</taxon>
        <taxon>Sclerotiniaceae</taxon>
        <taxon>Botrytis</taxon>
    </lineage>
</organism>
<sequence length="191" mass="20933">MDNAACVQAQPNRNSVLPIGGQQLAPYCHNALQLALLAMPGNPVLFVRNSITTAEVESMQAPYINGLLIQSRGILVEDSCGECRRHGLRPFPDCRRVEGHFDNSCGNCKWRDHGILCVRSDRSHSGPVSRQRNPPSLHSRASPERSLTPPPHHASPDRSPTSPPSADLKHSRRREALLLCGASEDEPIVVE</sequence>
<dbReference type="EMBL" id="JABFCT010000004">
    <property type="protein sequence ID" value="KAF5876173.1"/>
    <property type="molecule type" value="Genomic_DNA"/>
</dbReference>
<dbReference type="Pfam" id="PF12511">
    <property type="entry name" value="DUF3716"/>
    <property type="match status" value="1"/>
</dbReference>
<accession>A0A8H6AYK9</accession>
<feature type="compositionally biased region" description="Polar residues" evidence="1">
    <location>
        <begin position="126"/>
        <end position="136"/>
    </location>
</feature>